<gene>
    <name evidence="5" type="ORF">E6G98_11450</name>
    <name evidence="4" type="ORF">E6G99_10575</name>
</gene>
<dbReference type="InterPro" id="IPR050463">
    <property type="entry name" value="Gfo/Idh/MocA_oxidrdct_glycsds"/>
</dbReference>
<organism evidence="5 6">
    <name type="scientific">Candidatus Segetimicrobium genomatis</name>
    <dbReference type="NCBI Taxonomy" id="2569760"/>
    <lineage>
        <taxon>Bacteria</taxon>
        <taxon>Bacillati</taxon>
        <taxon>Candidatus Sysuimicrobiota</taxon>
        <taxon>Candidatus Sysuimicrobiia</taxon>
        <taxon>Candidatus Sysuimicrobiales</taxon>
        <taxon>Candidatus Segetimicrobiaceae</taxon>
        <taxon>Candidatus Segetimicrobium</taxon>
    </lineage>
</organism>
<evidence type="ECO:0000313" key="4">
    <source>
        <dbReference type="EMBL" id="TMJ04343.1"/>
    </source>
</evidence>
<feature type="domain" description="GFO/IDH/MocA-like oxidoreductase" evidence="3">
    <location>
        <begin position="145"/>
        <end position="280"/>
    </location>
</feature>
<feature type="domain" description="Gfo/Idh/MocA-like oxidoreductase N-terminal" evidence="2">
    <location>
        <begin position="10"/>
        <end position="134"/>
    </location>
</feature>
<dbReference type="InterPro" id="IPR036291">
    <property type="entry name" value="NAD(P)-bd_dom_sf"/>
</dbReference>
<dbReference type="Proteomes" id="UP000315217">
    <property type="component" value="Unassembled WGS sequence"/>
</dbReference>
<sequence>MSVPDDRPVGIGIVGYGLMGRVHAYAYRAIPVYYHGQPAPVRLVGVCDVDATRAKEGVTEAGFAFGTRRVEDLVAHDDIHVIDVCTPNRFHAEAVEAALRAGKHVYCEKPLAFDLPEARRLAQLAVRAGVTHQVVSEYRFFPAMLRARELIADNFAGRIFHVRGAYLHSGYVDPDRPLEWRLRREVIGGGVLMDLGPHLLDLMRWLAGNVESVCALTETFIRERRTPEDPTRRLPVEVEDAIIVLMRFTSGALGTAELSRVATGAEDELRLELHGSNGALGFNLMDPNWLLAYDRTAPPDRRGYTKLATVQYYPPPAAMPSPKFTLGWIRSHVHSQFSFLDAVVHHRSASPSFEDAVRVHELIEACYRSARERRWIGLDEMPEP</sequence>
<dbReference type="GO" id="GO:0016491">
    <property type="term" value="F:oxidoreductase activity"/>
    <property type="evidence" value="ECO:0007669"/>
    <property type="project" value="UniProtKB-KW"/>
</dbReference>
<dbReference type="SUPFAM" id="SSF55347">
    <property type="entry name" value="Glyceraldehyde-3-phosphate dehydrogenase-like, C-terminal domain"/>
    <property type="match status" value="1"/>
</dbReference>
<dbReference type="Proteomes" id="UP000318661">
    <property type="component" value="Unassembled WGS sequence"/>
</dbReference>
<keyword evidence="1" id="KW-0560">Oxidoreductase</keyword>
<accession>A0A537LL53</accession>
<dbReference type="InterPro" id="IPR000683">
    <property type="entry name" value="Gfo/Idh/MocA-like_OxRdtase_N"/>
</dbReference>
<dbReference type="PANTHER" id="PTHR43818:SF11">
    <property type="entry name" value="BCDNA.GH03377"/>
    <property type="match status" value="1"/>
</dbReference>
<name>A0A537LL53_9BACT</name>
<proteinExistence type="predicted"/>
<dbReference type="PANTHER" id="PTHR43818">
    <property type="entry name" value="BCDNA.GH03377"/>
    <property type="match status" value="1"/>
</dbReference>
<evidence type="ECO:0000313" key="6">
    <source>
        <dbReference type="Proteomes" id="UP000315217"/>
    </source>
</evidence>
<dbReference type="EMBL" id="VBAJ01000269">
    <property type="protein sequence ID" value="TMJ04343.1"/>
    <property type="molecule type" value="Genomic_DNA"/>
</dbReference>
<dbReference type="Pfam" id="PF22725">
    <property type="entry name" value="GFO_IDH_MocA_C3"/>
    <property type="match status" value="1"/>
</dbReference>
<dbReference type="SUPFAM" id="SSF51735">
    <property type="entry name" value="NAD(P)-binding Rossmann-fold domains"/>
    <property type="match status" value="1"/>
</dbReference>
<dbReference type="GO" id="GO:0000166">
    <property type="term" value="F:nucleotide binding"/>
    <property type="evidence" value="ECO:0007669"/>
    <property type="project" value="InterPro"/>
</dbReference>
<comment type="caution">
    <text evidence="5">The sequence shown here is derived from an EMBL/GenBank/DDBJ whole genome shotgun (WGS) entry which is preliminary data.</text>
</comment>
<evidence type="ECO:0000259" key="2">
    <source>
        <dbReference type="Pfam" id="PF01408"/>
    </source>
</evidence>
<dbReference type="Gene3D" id="3.30.360.10">
    <property type="entry name" value="Dihydrodipicolinate Reductase, domain 2"/>
    <property type="match status" value="1"/>
</dbReference>
<evidence type="ECO:0000259" key="3">
    <source>
        <dbReference type="Pfam" id="PF22725"/>
    </source>
</evidence>
<evidence type="ECO:0000256" key="1">
    <source>
        <dbReference type="ARBA" id="ARBA00023002"/>
    </source>
</evidence>
<dbReference type="AlphaFoldDB" id="A0A537LL53"/>
<dbReference type="EMBL" id="VBAI01000182">
    <property type="protein sequence ID" value="TMJ08731.1"/>
    <property type="molecule type" value="Genomic_DNA"/>
</dbReference>
<protein>
    <submittedName>
        <fullName evidence="5">Gfo/Idh/MocA family oxidoreductase</fullName>
    </submittedName>
</protein>
<reference evidence="6 7" key="1">
    <citation type="journal article" date="2019" name="Nat. Microbiol.">
        <title>Mediterranean grassland soil C-N compound turnover is dependent on rainfall and depth, and is mediated by genomically divergent microorganisms.</title>
        <authorList>
            <person name="Diamond S."/>
            <person name="Andeer P.F."/>
            <person name="Li Z."/>
            <person name="Crits-Christoph A."/>
            <person name="Burstein D."/>
            <person name="Anantharaman K."/>
            <person name="Lane K.R."/>
            <person name="Thomas B.C."/>
            <person name="Pan C."/>
            <person name="Northen T.R."/>
            <person name="Banfield J.F."/>
        </authorList>
    </citation>
    <scope>NUCLEOTIDE SEQUENCE [LARGE SCALE GENOMIC DNA]</scope>
    <source>
        <strain evidence="5">NP_1</strain>
        <strain evidence="4">NP_2</strain>
    </source>
</reference>
<dbReference type="Gene3D" id="3.40.50.720">
    <property type="entry name" value="NAD(P)-binding Rossmann-like Domain"/>
    <property type="match status" value="1"/>
</dbReference>
<evidence type="ECO:0000313" key="5">
    <source>
        <dbReference type="EMBL" id="TMJ08731.1"/>
    </source>
</evidence>
<evidence type="ECO:0000313" key="7">
    <source>
        <dbReference type="Proteomes" id="UP000318661"/>
    </source>
</evidence>
<dbReference type="InterPro" id="IPR055170">
    <property type="entry name" value="GFO_IDH_MocA-like_dom"/>
</dbReference>
<dbReference type="Pfam" id="PF01408">
    <property type="entry name" value="GFO_IDH_MocA"/>
    <property type="match status" value="1"/>
</dbReference>